<dbReference type="InterPro" id="IPR010982">
    <property type="entry name" value="Lambda_DNA-bd_dom_sf"/>
</dbReference>
<evidence type="ECO:0000313" key="2">
    <source>
        <dbReference type="EMBL" id="MFH5227299.1"/>
    </source>
</evidence>
<protein>
    <submittedName>
        <fullName evidence="2">Helix-turn-helix domain-containing protein</fullName>
    </submittedName>
</protein>
<dbReference type="RefSeq" id="WP_395126523.1">
    <property type="nucleotide sequence ID" value="NZ_JBIMSN010000004.1"/>
</dbReference>
<evidence type="ECO:0000313" key="4">
    <source>
        <dbReference type="Proteomes" id="UP001609176"/>
    </source>
</evidence>
<dbReference type="EMBL" id="JBIMSP010000096">
    <property type="protein sequence ID" value="MFH5245766.1"/>
    <property type="molecule type" value="Genomic_DNA"/>
</dbReference>
<dbReference type="EMBL" id="JBIMSN010000004">
    <property type="protein sequence ID" value="MFH5227299.1"/>
    <property type="molecule type" value="Genomic_DNA"/>
</dbReference>
<organism evidence="2 5">
    <name type="scientific">Antrihabitans spumae</name>
    <dbReference type="NCBI Taxonomy" id="3373370"/>
    <lineage>
        <taxon>Bacteria</taxon>
        <taxon>Bacillati</taxon>
        <taxon>Actinomycetota</taxon>
        <taxon>Actinomycetes</taxon>
        <taxon>Mycobacteriales</taxon>
        <taxon>Nocardiaceae</taxon>
        <taxon>Antrihabitans</taxon>
    </lineage>
</organism>
<proteinExistence type="predicted"/>
<dbReference type="SUPFAM" id="SSF47413">
    <property type="entry name" value="lambda repressor-like DNA-binding domains"/>
    <property type="match status" value="1"/>
</dbReference>
<sequence>MNEKQSQILAELLRSKRTELGLSASETARRAGIQPSTLTRLELGQIAAPTATNLRALGTVLGITSADLFATVGWMPEGELPSMTPYLRSKYRNMPPEAIAEIEQHFAKVAKDHGITVSGPAGTEDE</sequence>
<dbReference type="InterPro" id="IPR001387">
    <property type="entry name" value="Cro/C1-type_HTH"/>
</dbReference>
<comment type="caution">
    <text evidence="2">The sequence shown here is derived from an EMBL/GenBank/DDBJ whole genome shotgun (WGS) entry which is preliminary data.</text>
</comment>
<keyword evidence="5" id="KW-1185">Reference proteome</keyword>
<reference evidence="4 5" key="1">
    <citation type="submission" date="2024-10" db="EMBL/GenBank/DDBJ databases">
        <authorList>
            <person name="Riesco R."/>
        </authorList>
    </citation>
    <scope>NUCLEOTIDE SEQUENCE [LARGE SCALE GENOMIC DNA]</scope>
    <source>
        <strain evidence="3 4">NCIMB 15448</strain>
        <strain evidence="2 5">NCIMB 15450</strain>
    </source>
</reference>
<dbReference type="Pfam" id="PF01381">
    <property type="entry name" value="HTH_3"/>
    <property type="match status" value="1"/>
</dbReference>
<gene>
    <name evidence="3" type="ORF">ACHIPV_28430</name>
    <name evidence="2" type="ORF">ACHIRB_01670</name>
</gene>
<evidence type="ECO:0000313" key="3">
    <source>
        <dbReference type="EMBL" id="MFH5245766.1"/>
    </source>
</evidence>
<dbReference type="Gene3D" id="1.10.260.40">
    <property type="entry name" value="lambda repressor-like DNA-binding domains"/>
    <property type="match status" value="1"/>
</dbReference>
<evidence type="ECO:0000259" key="1">
    <source>
        <dbReference type="PROSITE" id="PS50943"/>
    </source>
</evidence>
<dbReference type="Proteomes" id="UP001609176">
    <property type="component" value="Unassembled WGS sequence"/>
</dbReference>
<accession>A0ABW7JXM3</accession>
<evidence type="ECO:0000313" key="5">
    <source>
        <dbReference type="Proteomes" id="UP001609219"/>
    </source>
</evidence>
<dbReference type="CDD" id="cd00093">
    <property type="entry name" value="HTH_XRE"/>
    <property type="match status" value="1"/>
</dbReference>
<feature type="domain" description="HTH cro/C1-type" evidence="1">
    <location>
        <begin position="13"/>
        <end position="68"/>
    </location>
</feature>
<dbReference type="PROSITE" id="PS50943">
    <property type="entry name" value="HTH_CROC1"/>
    <property type="match status" value="1"/>
</dbReference>
<name>A0ABW7JXM3_9NOCA</name>
<dbReference type="Proteomes" id="UP001609219">
    <property type="component" value="Unassembled WGS sequence"/>
</dbReference>
<dbReference type="SMART" id="SM00530">
    <property type="entry name" value="HTH_XRE"/>
    <property type="match status" value="1"/>
</dbReference>